<dbReference type="GO" id="GO:0035336">
    <property type="term" value="P:long-chain fatty-acyl-CoA metabolic process"/>
    <property type="evidence" value="ECO:0007669"/>
    <property type="project" value="TreeGrafter"/>
</dbReference>
<accession>A0A6D2JDG8</accession>
<comment type="function">
    <text evidence="1">Catalyzes the reduction of fatty acyl-CoA to fatty alcohols.</text>
</comment>
<gene>
    <name evidence="4" type="ORF">MERR_LOCUS26872</name>
</gene>
<keyword evidence="5" id="KW-1185">Reference proteome</keyword>
<keyword evidence="1" id="KW-0521">NADP</keyword>
<feature type="domain" description="Thioester reductase (TE)" evidence="3">
    <location>
        <begin position="132"/>
        <end position="195"/>
    </location>
</feature>
<name>A0A6D2JDG8_9BRAS</name>
<protein>
    <recommendedName>
        <fullName evidence="1">Fatty acyl-CoA reductase</fullName>
        <ecNumber evidence="1">1.2.1.84</ecNumber>
    </recommendedName>
</protein>
<keyword evidence="1" id="KW-0560">Oxidoreductase</keyword>
<sequence length="203" mass="22976">MTTSAMDPPPQKPTRDPDPEPNKTSNSESKEFSAVSEVSSMNPPPPRNPYTAILESTEVVNPEIIEESKDDSVAVDDNKQPRVRVRSLIQYKRSGVAYLFDFGSTHGTIVNKNKVDKRVFVDLHVGDVIRFGYDVSLDINTRGPSNLMGFAKKFKKLKFFLQVSTAYVNGRRQGRIMEKPFTMGDCIATENFLEEKEKSIRRR</sequence>
<comment type="catalytic activity">
    <reaction evidence="1">
        <text>a long-chain fatty acyl-CoA + 2 NADPH + 2 H(+) = a long-chain primary fatty alcohol + 2 NADP(+) + CoA</text>
        <dbReference type="Rhea" id="RHEA:52716"/>
        <dbReference type="ChEBI" id="CHEBI:15378"/>
        <dbReference type="ChEBI" id="CHEBI:57287"/>
        <dbReference type="ChEBI" id="CHEBI:57783"/>
        <dbReference type="ChEBI" id="CHEBI:58349"/>
        <dbReference type="ChEBI" id="CHEBI:77396"/>
        <dbReference type="ChEBI" id="CHEBI:83139"/>
        <dbReference type="EC" id="1.2.1.84"/>
    </reaction>
</comment>
<dbReference type="EC" id="1.2.1.84" evidence="1"/>
<dbReference type="Pfam" id="PF07993">
    <property type="entry name" value="NAD_binding_4"/>
    <property type="match status" value="1"/>
</dbReference>
<evidence type="ECO:0000313" key="4">
    <source>
        <dbReference type="EMBL" id="CAA7039637.1"/>
    </source>
</evidence>
<dbReference type="Proteomes" id="UP000467841">
    <property type="component" value="Unassembled WGS sequence"/>
</dbReference>
<evidence type="ECO:0000256" key="1">
    <source>
        <dbReference type="RuleBase" id="RU363097"/>
    </source>
</evidence>
<evidence type="ECO:0000259" key="3">
    <source>
        <dbReference type="Pfam" id="PF07993"/>
    </source>
</evidence>
<dbReference type="GO" id="GO:0102965">
    <property type="term" value="F:alcohol-forming long-chain fatty acyl-CoA reductase activity"/>
    <property type="evidence" value="ECO:0007669"/>
    <property type="project" value="UniProtKB-EC"/>
</dbReference>
<dbReference type="GO" id="GO:0010345">
    <property type="term" value="P:suberin biosynthetic process"/>
    <property type="evidence" value="ECO:0007669"/>
    <property type="project" value="TreeGrafter"/>
</dbReference>
<evidence type="ECO:0000313" key="5">
    <source>
        <dbReference type="Proteomes" id="UP000467841"/>
    </source>
</evidence>
<reference evidence="4" key="1">
    <citation type="submission" date="2020-01" db="EMBL/GenBank/DDBJ databases">
        <authorList>
            <person name="Mishra B."/>
        </authorList>
    </citation>
    <scope>NUCLEOTIDE SEQUENCE [LARGE SCALE GENOMIC DNA]</scope>
</reference>
<comment type="similarity">
    <text evidence="1">Belongs to the fatty acyl-CoA reductase family.</text>
</comment>
<dbReference type="InterPro" id="IPR026055">
    <property type="entry name" value="FAR"/>
</dbReference>
<evidence type="ECO:0000256" key="2">
    <source>
        <dbReference type="SAM" id="MobiDB-lite"/>
    </source>
</evidence>
<dbReference type="PANTHER" id="PTHR11011">
    <property type="entry name" value="MALE STERILITY PROTEIN 2-RELATED"/>
    <property type="match status" value="1"/>
</dbReference>
<dbReference type="OrthoDB" id="1669136at2759"/>
<dbReference type="SUPFAM" id="SSF49879">
    <property type="entry name" value="SMAD/FHA domain"/>
    <property type="match status" value="1"/>
</dbReference>
<dbReference type="Gene3D" id="2.60.200.20">
    <property type="match status" value="1"/>
</dbReference>
<dbReference type="InterPro" id="IPR013120">
    <property type="entry name" value="FAR_NAD-bd"/>
</dbReference>
<proteinExistence type="inferred from homology"/>
<comment type="caution">
    <text evidence="4">The sequence shown here is derived from an EMBL/GenBank/DDBJ whole genome shotgun (WGS) entry which is preliminary data.</text>
</comment>
<keyword evidence="1" id="KW-0443">Lipid metabolism</keyword>
<feature type="region of interest" description="Disordered" evidence="2">
    <location>
        <begin position="1"/>
        <end position="51"/>
    </location>
</feature>
<organism evidence="4 5">
    <name type="scientific">Microthlaspi erraticum</name>
    <dbReference type="NCBI Taxonomy" id="1685480"/>
    <lineage>
        <taxon>Eukaryota</taxon>
        <taxon>Viridiplantae</taxon>
        <taxon>Streptophyta</taxon>
        <taxon>Embryophyta</taxon>
        <taxon>Tracheophyta</taxon>
        <taxon>Spermatophyta</taxon>
        <taxon>Magnoliopsida</taxon>
        <taxon>eudicotyledons</taxon>
        <taxon>Gunneridae</taxon>
        <taxon>Pentapetalae</taxon>
        <taxon>rosids</taxon>
        <taxon>malvids</taxon>
        <taxon>Brassicales</taxon>
        <taxon>Brassicaceae</taxon>
        <taxon>Coluteocarpeae</taxon>
        <taxon>Microthlaspi</taxon>
    </lineage>
</organism>
<dbReference type="GO" id="GO:0080019">
    <property type="term" value="F:alcohol-forming very long-chain fatty acyl-CoA reductase activity"/>
    <property type="evidence" value="ECO:0007669"/>
    <property type="project" value="InterPro"/>
</dbReference>
<keyword evidence="1" id="KW-0444">Lipid biosynthesis</keyword>
<dbReference type="PANTHER" id="PTHR11011:SF45">
    <property type="entry name" value="FATTY ACYL-COA REDUCTASE CG8306-RELATED"/>
    <property type="match status" value="1"/>
</dbReference>
<dbReference type="EMBL" id="CACVBM020001215">
    <property type="protein sequence ID" value="CAA7039637.1"/>
    <property type="molecule type" value="Genomic_DNA"/>
</dbReference>
<dbReference type="InterPro" id="IPR008984">
    <property type="entry name" value="SMAD_FHA_dom_sf"/>
</dbReference>
<dbReference type="AlphaFoldDB" id="A0A6D2JDG8"/>